<protein>
    <submittedName>
        <fullName evidence="1">Uncharacterized protein</fullName>
    </submittedName>
</protein>
<dbReference type="Proteomes" id="UP001186974">
    <property type="component" value="Unassembled WGS sequence"/>
</dbReference>
<comment type="caution">
    <text evidence="1">The sequence shown here is derived from an EMBL/GenBank/DDBJ whole genome shotgun (WGS) entry which is preliminary data.</text>
</comment>
<keyword evidence="2" id="KW-1185">Reference proteome</keyword>
<dbReference type="EMBL" id="JAWDJW010003777">
    <property type="protein sequence ID" value="KAK3076604.1"/>
    <property type="molecule type" value="Genomic_DNA"/>
</dbReference>
<feature type="non-terminal residue" evidence="1">
    <location>
        <position position="85"/>
    </location>
</feature>
<organism evidence="1 2">
    <name type="scientific">Coniosporium uncinatum</name>
    <dbReference type="NCBI Taxonomy" id="93489"/>
    <lineage>
        <taxon>Eukaryota</taxon>
        <taxon>Fungi</taxon>
        <taxon>Dikarya</taxon>
        <taxon>Ascomycota</taxon>
        <taxon>Pezizomycotina</taxon>
        <taxon>Dothideomycetes</taxon>
        <taxon>Dothideomycetes incertae sedis</taxon>
        <taxon>Coniosporium</taxon>
    </lineage>
</organism>
<name>A0ACC3DJ74_9PEZI</name>
<proteinExistence type="predicted"/>
<evidence type="ECO:0000313" key="2">
    <source>
        <dbReference type="Proteomes" id="UP001186974"/>
    </source>
</evidence>
<gene>
    <name evidence="1" type="ORF">LTS18_012561</name>
</gene>
<reference evidence="1" key="1">
    <citation type="submission" date="2024-09" db="EMBL/GenBank/DDBJ databases">
        <title>Black Yeasts Isolated from many extreme environments.</title>
        <authorList>
            <person name="Coleine C."/>
            <person name="Stajich J.E."/>
            <person name="Selbmann L."/>
        </authorList>
    </citation>
    <scope>NUCLEOTIDE SEQUENCE</scope>
    <source>
        <strain evidence="1">CCFEE 5737</strain>
    </source>
</reference>
<accession>A0ACC3DJ74</accession>
<sequence>MKFLLTSAAIIGAATAVPMPQGFGSTANDISSNACKEVTFIFARGSTEGGNMGMAVGPPFANALKQSFGRDNVAVQGVDYPADIA</sequence>
<evidence type="ECO:0000313" key="1">
    <source>
        <dbReference type="EMBL" id="KAK3076604.1"/>
    </source>
</evidence>